<dbReference type="EMBL" id="QPFP01000011">
    <property type="protein sequence ID" value="TEB33936.1"/>
    <property type="molecule type" value="Genomic_DNA"/>
</dbReference>
<reference evidence="1 2" key="1">
    <citation type="journal article" date="2019" name="Nat. Ecol. Evol.">
        <title>Megaphylogeny resolves global patterns of mushroom evolution.</title>
        <authorList>
            <person name="Varga T."/>
            <person name="Krizsan K."/>
            <person name="Foldi C."/>
            <person name="Dima B."/>
            <person name="Sanchez-Garcia M."/>
            <person name="Sanchez-Ramirez S."/>
            <person name="Szollosi G.J."/>
            <person name="Szarkandi J.G."/>
            <person name="Papp V."/>
            <person name="Albert L."/>
            <person name="Andreopoulos W."/>
            <person name="Angelini C."/>
            <person name="Antonin V."/>
            <person name="Barry K.W."/>
            <person name="Bougher N.L."/>
            <person name="Buchanan P."/>
            <person name="Buyck B."/>
            <person name="Bense V."/>
            <person name="Catcheside P."/>
            <person name="Chovatia M."/>
            <person name="Cooper J."/>
            <person name="Damon W."/>
            <person name="Desjardin D."/>
            <person name="Finy P."/>
            <person name="Geml J."/>
            <person name="Haridas S."/>
            <person name="Hughes K."/>
            <person name="Justo A."/>
            <person name="Karasinski D."/>
            <person name="Kautmanova I."/>
            <person name="Kiss B."/>
            <person name="Kocsube S."/>
            <person name="Kotiranta H."/>
            <person name="LaButti K.M."/>
            <person name="Lechner B.E."/>
            <person name="Liimatainen K."/>
            <person name="Lipzen A."/>
            <person name="Lukacs Z."/>
            <person name="Mihaltcheva S."/>
            <person name="Morgado L.N."/>
            <person name="Niskanen T."/>
            <person name="Noordeloos M.E."/>
            <person name="Ohm R.A."/>
            <person name="Ortiz-Santana B."/>
            <person name="Ovrebo C."/>
            <person name="Racz N."/>
            <person name="Riley R."/>
            <person name="Savchenko A."/>
            <person name="Shiryaev A."/>
            <person name="Soop K."/>
            <person name="Spirin V."/>
            <person name="Szebenyi C."/>
            <person name="Tomsovsky M."/>
            <person name="Tulloss R.E."/>
            <person name="Uehling J."/>
            <person name="Grigoriev I.V."/>
            <person name="Vagvolgyi C."/>
            <person name="Papp T."/>
            <person name="Martin F.M."/>
            <person name="Miettinen O."/>
            <person name="Hibbett D.S."/>
            <person name="Nagy L.G."/>
        </authorList>
    </citation>
    <scope>NUCLEOTIDE SEQUENCE [LARGE SCALE GENOMIC DNA]</scope>
    <source>
        <strain evidence="1 2">FP101781</strain>
    </source>
</reference>
<protein>
    <submittedName>
        <fullName evidence="1">Uncharacterized protein</fullName>
    </submittedName>
</protein>
<evidence type="ECO:0000313" key="2">
    <source>
        <dbReference type="Proteomes" id="UP000298030"/>
    </source>
</evidence>
<proteinExistence type="predicted"/>
<sequence length="147" mass="16057">MYSTSSPYHRLSSTLSTHCLLTPKSNPRWQAHTNHSRGPVTQSIIGTRPHLLYPLQCLPTKIPNPVVDLEPSNSSDDEIPYSTCLSRPRTAAAEGSVTDCGNRPDILRLPLWYSPTNLSNVTIASASSSSSHLADLNGYVGQLGTWR</sequence>
<keyword evidence="2" id="KW-1185">Reference proteome</keyword>
<accession>A0A4Y7TIE3</accession>
<organism evidence="1 2">
    <name type="scientific">Coprinellus micaceus</name>
    <name type="common">Glistening ink-cap mushroom</name>
    <name type="synonym">Coprinus micaceus</name>
    <dbReference type="NCBI Taxonomy" id="71717"/>
    <lineage>
        <taxon>Eukaryota</taxon>
        <taxon>Fungi</taxon>
        <taxon>Dikarya</taxon>
        <taxon>Basidiomycota</taxon>
        <taxon>Agaricomycotina</taxon>
        <taxon>Agaricomycetes</taxon>
        <taxon>Agaricomycetidae</taxon>
        <taxon>Agaricales</taxon>
        <taxon>Agaricineae</taxon>
        <taxon>Psathyrellaceae</taxon>
        <taxon>Coprinellus</taxon>
    </lineage>
</organism>
<name>A0A4Y7TIE3_COPMI</name>
<gene>
    <name evidence="1" type="ORF">FA13DRAFT_120443</name>
</gene>
<dbReference type="Proteomes" id="UP000298030">
    <property type="component" value="Unassembled WGS sequence"/>
</dbReference>
<comment type="caution">
    <text evidence="1">The sequence shown here is derived from an EMBL/GenBank/DDBJ whole genome shotgun (WGS) entry which is preliminary data.</text>
</comment>
<evidence type="ECO:0000313" key="1">
    <source>
        <dbReference type="EMBL" id="TEB33936.1"/>
    </source>
</evidence>
<dbReference type="AlphaFoldDB" id="A0A4Y7TIE3"/>